<feature type="domain" description="AMP-dependent synthetase/ligase" evidence="1">
    <location>
        <begin position="20"/>
        <end position="116"/>
    </location>
</feature>
<keyword evidence="3" id="KW-1185">Reference proteome</keyword>
<evidence type="ECO:0000313" key="3">
    <source>
        <dbReference type="Proteomes" id="UP001054945"/>
    </source>
</evidence>
<protein>
    <submittedName>
        <fullName evidence="2">Acetoacetyl-CoA synthetase</fullName>
    </submittedName>
</protein>
<dbReference type="Pfam" id="PF00501">
    <property type="entry name" value="AMP-binding"/>
    <property type="match status" value="1"/>
</dbReference>
<gene>
    <name evidence="2" type="primary">Aacs_11</name>
    <name evidence="2" type="ORF">CEXT_48671</name>
</gene>
<dbReference type="AlphaFoldDB" id="A0AAV4XI39"/>
<dbReference type="PANTHER" id="PTHR42921">
    <property type="entry name" value="ACETOACETYL-COA SYNTHETASE"/>
    <property type="match status" value="1"/>
</dbReference>
<dbReference type="InterPro" id="IPR042099">
    <property type="entry name" value="ANL_N_sf"/>
</dbReference>
<name>A0AAV4XI39_CAEEX</name>
<dbReference type="Proteomes" id="UP001054945">
    <property type="component" value="Unassembled WGS sequence"/>
</dbReference>
<reference evidence="2 3" key="1">
    <citation type="submission" date="2021-06" db="EMBL/GenBank/DDBJ databases">
        <title>Caerostris extrusa draft genome.</title>
        <authorList>
            <person name="Kono N."/>
            <person name="Arakawa K."/>
        </authorList>
    </citation>
    <scope>NUCLEOTIDE SEQUENCE [LARGE SCALE GENOMIC DNA]</scope>
</reference>
<dbReference type="PANTHER" id="PTHR42921:SF1">
    <property type="entry name" value="ACETOACETYL-COA SYNTHETASE"/>
    <property type="match status" value="1"/>
</dbReference>
<sequence>MILIIRYYSITQVGWVSWSLISSLHCLGEALVLFEGTPFFLSPTQIWDLIDKHKISHIIFPANVIDEYQKRGYAPTRDHDLSSLKLLLAGGSVVKPRNTDYMNQILKDVSFAASYGNFSLI</sequence>
<dbReference type="Gene3D" id="3.40.50.12780">
    <property type="entry name" value="N-terminal domain of ligase-like"/>
    <property type="match status" value="1"/>
</dbReference>
<comment type="caution">
    <text evidence="2">The sequence shown here is derived from an EMBL/GenBank/DDBJ whole genome shotgun (WGS) entry which is preliminary data.</text>
</comment>
<dbReference type="GO" id="GO:0030729">
    <property type="term" value="F:acetoacetate-CoA ligase activity"/>
    <property type="evidence" value="ECO:0007669"/>
    <property type="project" value="TreeGrafter"/>
</dbReference>
<organism evidence="2 3">
    <name type="scientific">Caerostris extrusa</name>
    <name type="common">Bark spider</name>
    <name type="synonym">Caerostris bankana</name>
    <dbReference type="NCBI Taxonomy" id="172846"/>
    <lineage>
        <taxon>Eukaryota</taxon>
        <taxon>Metazoa</taxon>
        <taxon>Ecdysozoa</taxon>
        <taxon>Arthropoda</taxon>
        <taxon>Chelicerata</taxon>
        <taxon>Arachnida</taxon>
        <taxon>Araneae</taxon>
        <taxon>Araneomorphae</taxon>
        <taxon>Entelegynae</taxon>
        <taxon>Araneoidea</taxon>
        <taxon>Araneidae</taxon>
        <taxon>Caerostris</taxon>
    </lineage>
</organism>
<dbReference type="EMBL" id="BPLR01000373">
    <property type="protein sequence ID" value="GIY94303.1"/>
    <property type="molecule type" value="Genomic_DNA"/>
</dbReference>
<evidence type="ECO:0000259" key="1">
    <source>
        <dbReference type="Pfam" id="PF00501"/>
    </source>
</evidence>
<proteinExistence type="predicted"/>
<dbReference type="SUPFAM" id="SSF56801">
    <property type="entry name" value="Acetyl-CoA synthetase-like"/>
    <property type="match status" value="1"/>
</dbReference>
<evidence type="ECO:0000313" key="2">
    <source>
        <dbReference type="EMBL" id="GIY94303.1"/>
    </source>
</evidence>
<dbReference type="InterPro" id="IPR000873">
    <property type="entry name" value="AMP-dep_synth/lig_dom"/>
</dbReference>
<accession>A0AAV4XI39</accession>